<gene>
    <name evidence="7" type="ORF">DdX_01761</name>
</gene>
<feature type="transmembrane region" description="Helical" evidence="6">
    <location>
        <begin position="327"/>
        <end position="345"/>
    </location>
</feature>
<comment type="caution">
    <text evidence="6">Lacks conserved residue(s) required for the propagation of feature annotation.</text>
</comment>
<evidence type="ECO:0000256" key="3">
    <source>
        <dbReference type="ARBA" id="ARBA00022692"/>
    </source>
</evidence>
<dbReference type="InterPro" id="IPR051119">
    <property type="entry name" value="Nematode_SR-like"/>
</dbReference>
<evidence type="ECO:0000313" key="7">
    <source>
        <dbReference type="EMBL" id="KAI1729519.1"/>
    </source>
</evidence>
<evidence type="ECO:0000256" key="2">
    <source>
        <dbReference type="ARBA" id="ARBA00005692"/>
    </source>
</evidence>
<feature type="transmembrane region" description="Helical" evidence="6">
    <location>
        <begin position="183"/>
        <end position="205"/>
    </location>
</feature>
<dbReference type="GO" id="GO:0007606">
    <property type="term" value="P:sensory perception of chemical stimulus"/>
    <property type="evidence" value="ECO:0007669"/>
    <property type="project" value="UniProtKB-UniRule"/>
</dbReference>
<evidence type="ECO:0000256" key="6">
    <source>
        <dbReference type="RuleBase" id="RU280813"/>
    </source>
</evidence>
<dbReference type="PANTHER" id="PTHR31627:SF42">
    <property type="entry name" value="G_PROTEIN_RECEP_F1_2 DOMAIN-CONTAINING PROTEIN-RELATED"/>
    <property type="match status" value="1"/>
</dbReference>
<comment type="similarity">
    <text evidence="2 6">Belongs to the nematode receptor-like protein srg family.</text>
</comment>
<comment type="caution">
    <text evidence="7">The sequence shown here is derived from an EMBL/GenBank/DDBJ whole genome shotgun (WGS) entry which is preliminary data.</text>
</comment>
<keyword evidence="5 6" id="KW-0472">Membrane</keyword>
<dbReference type="GO" id="GO:0004888">
    <property type="term" value="F:transmembrane signaling receptor activity"/>
    <property type="evidence" value="ECO:0007669"/>
    <property type="project" value="InterPro"/>
</dbReference>
<evidence type="ECO:0000256" key="1">
    <source>
        <dbReference type="ARBA" id="ARBA00004141"/>
    </source>
</evidence>
<keyword evidence="3 6" id="KW-0812">Transmembrane</keyword>
<evidence type="ECO:0000256" key="4">
    <source>
        <dbReference type="ARBA" id="ARBA00022989"/>
    </source>
</evidence>
<dbReference type="AlphaFoldDB" id="A0AAD4NNH1"/>
<feature type="transmembrane region" description="Helical" evidence="6">
    <location>
        <begin position="240"/>
        <end position="260"/>
    </location>
</feature>
<protein>
    <recommendedName>
        <fullName evidence="6">Serpentine receptor class gamma</fullName>
    </recommendedName>
</protein>
<dbReference type="Pfam" id="PF02118">
    <property type="entry name" value="Srg"/>
    <property type="match status" value="1"/>
</dbReference>
<dbReference type="InterPro" id="IPR000609">
    <property type="entry name" value="7TM_GPCR_serpentine_rcpt_Srg"/>
</dbReference>
<dbReference type="GO" id="GO:0016020">
    <property type="term" value="C:membrane"/>
    <property type="evidence" value="ECO:0007669"/>
    <property type="project" value="UniProtKB-SubCell"/>
</dbReference>
<evidence type="ECO:0000256" key="5">
    <source>
        <dbReference type="ARBA" id="ARBA00023136"/>
    </source>
</evidence>
<organism evidence="7 8">
    <name type="scientific">Ditylenchus destructor</name>
    <dbReference type="NCBI Taxonomy" id="166010"/>
    <lineage>
        <taxon>Eukaryota</taxon>
        <taxon>Metazoa</taxon>
        <taxon>Ecdysozoa</taxon>
        <taxon>Nematoda</taxon>
        <taxon>Chromadorea</taxon>
        <taxon>Rhabditida</taxon>
        <taxon>Tylenchina</taxon>
        <taxon>Tylenchomorpha</taxon>
        <taxon>Sphaerularioidea</taxon>
        <taxon>Anguinidae</taxon>
        <taxon>Anguininae</taxon>
        <taxon>Ditylenchus</taxon>
    </lineage>
</organism>
<proteinExistence type="inferred from homology"/>
<dbReference type="PANTHER" id="PTHR31627">
    <property type="entry name" value="SERPENTINE RECEPTOR CLASS GAMMA-RELATED"/>
    <property type="match status" value="1"/>
</dbReference>
<evidence type="ECO:0000313" key="8">
    <source>
        <dbReference type="Proteomes" id="UP001201812"/>
    </source>
</evidence>
<name>A0AAD4NNH1_9BILA</name>
<reference evidence="7" key="1">
    <citation type="submission" date="2022-01" db="EMBL/GenBank/DDBJ databases">
        <title>Genome Sequence Resource for Two Populations of Ditylenchus destructor, the Migratory Endoparasitic Phytonematode.</title>
        <authorList>
            <person name="Zhang H."/>
            <person name="Lin R."/>
            <person name="Xie B."/>
        </authorList>
    </citation>
    <scope>NUCLEOTIDE SEQUENCE</scope>
    <source>
        <strain evidence="7">BazhouSP</strain>
    </source>
</reference>
<dbReference type="Gene3D" id="1.20.1070.10">
    <property type="entry name" value="Rhodopsin 7-helix transmembrane proteins"/>
    <property type="match status" value="1"/>
</dbReference>
<dbReference type="EMBL" id="JAKKPZ010000001">
    <property type="protein sequence ID" value="KAI1729519.1"/>
    <property type="molecule type" value="Genomic_DNA"/>
</dbReference>
<accession>A0AAD4NNH1</accession>
<sequence length="377" mass="42684">MGLLEVAAANPLPPFYFAIILGVPSALLYLAECFTIIVNRKKLNSSSFFHLFVLRSFPARLPRLPEDMASGNPENPGFGQVTKPPSPLGFGRVIRQSLRLGETRRLVPSLINFICQYVGGHRFGRAGWYLQFYRNAPQWVLLFCFIMGYWSFHAENIASTFILLNRLSSICIPVKHVKIWRQYLVPLSIVTTLIIPTIICHRMFWLEIFIRTQSDNSTYTLDTRGRDASDANGGNYNACVSGVIFLFVCAFLNLATVIAYRQHRKQFGGSWTEASDSDHVEIKLTVYALATFIAQLLMCAYNILVYYCIIVGTSTTYLFLTTFNQAAWINDLSTVALPAWMLLWASSHIRNLMAITFFKGAKELVSISEKVFEFSVE</sequence>
<dbReference type="Proteomes" id="UP001201812">
    <property type="component" value="Unassembled WGS sequence"/>
</dbReference>
<feature type="transmembrane region" description="Helical" evidence="6">
    <location>
        <begin position="15"/>
        <end position="38"/>
    </location>
</feature>
<keyword evidence="4 6" id="KW-1133">Transmembrane helix</keyword>
<keyword evidence="8" id="KW-1185">Reference proteome</keyword>
<comment type="subcellular location">
    <subcellularLocation>
        <location evidence="1">Membrane</location>
        <topology evidence="1">Multi-pass membrane protein</topology>
    </subcellularLocation>
</comment>